<feature type="compositionally biased region" description="Polar residues" evidence="8">
    <location>
        <begin position="500"/>
        <end position="510"/>
    </location>
</feature>
<sequence length="522" mass="57959">MREKQHNLQHISIYHISQKEHLLFDLMESINGDHENVNQPLLRGVDDDQENKGLASRAWIESKKLWYILGPSIFNSVASFSMNVITQAIAGHLGDVELAATTISITVICGFNYGLLLGMASALETLCGQAYGAKKYHMLGIYLQRSWIILFLCCFLLLPFYIFATPILKFIGQTDEVAEMSGVLLIWLIPIHFCFAFHLPLNRFLLSQLKARVVAWMSLVGLVVNLLASWLLVYVLDFGVVGAVVALDISWWVLFWGNYGYTVCGGCPWTWTGFSREAFSELWGFLKLSASSGVMLCLENWYYRILLLMTGYLENVTLVIDALSVCMNINGWEMTIPLAFLAATGVRVANELGAGDSKAAKFATKVSVLQSTMIGFCFCLLILVAIDKIALLFTTNADVLKEVDKLTYLLAISVLLNSVQPVLSGVAIGSGWQATIAYINLGCYYLIGLPLGFLMGSVFKWGVMGLWGGMIFGGTGVQTVILSVITIRCDWEKQAKDASNRVSKWSSYDPHQQPEDQYIDSN</sequence>
<proteinExistence type="inferred from homology"/>
<feature type="transmembrane region" description="Helical" evidence="7">
    <location>
        <begin position="180"/>
        <end position="201"/>
    </location>
</feature>
<feature type="transmembrane region" description="Helical" evidence="7">
    <location>
        <begin position="238"/>
        <end position="256"/>
    </location>
</feature>
<dbReference type="InterPro" id="IPR045069">
    <property type="entry name" value="MATE_euk"/>
</dbReference>
<evidence type="ECO:0000256" key="1">
    <source>
        <dbReference type="ARBA" id="ARBA00004141"/>
    </source>
</evidence>
<keyword evidence="3" id="KW-0813">Transport</keyword>
<evidence type="ECO:0000256" key="5">
    <source>
        <dbReference type="ARBA" id="ARBA00022989"/>
    </source>
</evidence>
<comment type="subcellular location">
    <subcellularLocation>
        <location evidence="1">Membrane</location>
        <topology evidence="1">Multi-pass membrane protein</topology>
    </subcellularLocation>
</comment>
<keyword evidence="5 7" id="KW-1133">Transmembrane helix</keyword>
<protein>
    <recommendedName>
        <fullName evidence="7">Protein DETOXIFICATION</fullName>
    </recommendedName>
    <alternativeName>
        <fullName evidence="7">Multidrug and toxic compound extrusion protein</fullName>
    </alternativeName>
</protein>
<evidence type="ECO:0000313" key="10">
    <source>
        <dbReference type="Proteomes" id="UP000323000"/>
    </source>
</evidence>
<dbReference type="InterPro" id="IPR002528">
    <property type="entry name" value="MATE_fam"/>
</dbReference>
<reference evidence="10" key="1">
    <citation type="journal article" date="2019" name="Gigascience">
        <title>De novo genome assembly of the endangered Acer yangbiense, a plant species with extremely small populations endemic to Yunnan Province, China.</title>
        <authorList>
            <person name="Yang J."/>
            <person name="Wariss H.M."/>
            <person name="Tao L."/>
            <person name="Zhang R."/>
            <person name="Yun Q."/>
            <person name="Hollingsworth P."/>
            <person name="Dao Z."/>
            <person name="Luo G."/>
            <person name="Guo H."/>
            <person name="Ma Y."/>
            <person name="Sun W."/>
        </authorList>
    </citation>
    <scope>NUCLEOTIDE SEQUENCE [LARGE SCALE GENOMIC DNA]</scope>
    <source>
        <strain evidence="10">cv. Malutang</strain>
    </source>
</reference>
<evidence type="ECO:0000256" key="2">
    <source>
        <dbReference type="ARBA" id="ARBA00010199"/>
    </source>
</evidence>
<dbReference type="NCBIfam" id="TIGR00797">
    <property type="entry name" value="matE"/>
    <property type="match status" value="1"/>
</dbReference>
<name>A0A5C7H832_9ROSI</name>
<feature type="transmembrane region" description="Helical" evidence="7">
    <location>
        <begin position="65"/>
        <end position="90"/>
    </location>
</feature>
<dbReference type="EMBL" id="VAHF01000010">
    <property type="protein sequence ID" value="TXG52725.1"/>
    <property type="molecule type" value="Genomic_DNA"/>
</dbReference>
<feature type="transmembrane region" description="Helical" evidence="7">
    <location>
        <begin position="147"/>
        <end position="168"/>
    </location>
</feature>
<gene>
    <name evidence="9" type="ORF">EZV62_021894</name>
</gene>
<feature type="transmembrane region" description="Helical" evidence="7">
    <location>
        <begin position="213"/>
        <end position="232"/>
    </location>
</feature>
<evidence type="ECO:0000256" key="7">
    <source>
        <dbReference type="RuleBase" id="RU004914"/>
    </source>
</evidence>
<dbReference type="Proteomes" id="UP000323000">
    <property type="component" value="Chromosome 10"/>
</dbReference>
<dbReference type="GO" id="GO:0042910">
    <property type="term" value="F:xenobiotic transmembrane transporter activity"/>
    <property type="evidence" value="ECO:0007669"/>
    <property type="project" value="InterPro"/>
</dbReference>
<evidence type="ECO:0000256" key="3">
    <source>
        <dbReference type="ARBA" id="ARBA00022448"/>
    </source>
</evidence>
<organism evidence="9 10">
    <name type="scientific">Acer yangbiense</name>
    <dbReference type="NCBI Taxonomy" id="1000413"/>
    <lineage>
        <taxon>Eukaryota</taxon>
        <taxon>Viridiplantae</taxon>
        <taxon>Streptophyta</taxon>
        <taxon>Embryophyta</taxon>
        <taxon>Tracheophyta</taxon>
        <taxon>Spermatophyta</taxon>
        <taxon>Magnoliopsida</taxon>
        <taxon>eudicotyledons</taxon>
        <taxon>Gunneridae</taxon>
        <taxon>Pentapetalae</taxon>
        <taxon>rosids</taxon>
        <taxon>malvids</taxon>
        <taxon>Sapindales</taxon>
        <taxon>Sapindaceae</taxon>
        <taxon>Hippocastanoideae</taxon>
        <taxon>Acereae</taxon>
        <taxon>Acer</taxon>
    </lineage>
</organism>
<keyword evidence="10" id="KW-1185">Reference proteome</keyword>
<comment type="similarity">
    <text evidence="2 7">Belongs to the multi antimicrobial extrusion (MATE) (TC 2.A.66.1) family.</text>
</comment>
<dbReference type="GO" id="GO:0015297">
    <property type="term" value="F:antiporter activity"/>
    <property type="evidence" value="ECO:0007669"/>
    <property type="project" value="InterPro"/>
</dbReference>
<dbReference type="PANTHER" id="PTHR11206">
    <property type="entry name" value="MULTIDRUG RESISTANCE PROTEIN"/>
    <property type="match status" value="1"/>
</dbReference>
<dbReference type="GO" id="GO:1990961">
    <property type="term" value="P:xenobiotic detoxification by transmembrane export across the plasma membrane"/>
    <property type="evidence" value="ECO:0007669"/>
    <property type="project" value="InterPro"/>
</dbReference>
<feature type="transmembrane region" description="Helical" evidence="7">
    <location>
        <begin position="102"/>
        <end position="126"/>
    </location>
</feature>
<feature type="transmembrane region" description="Helical" evidence="7">
    <location>
        <begin position="465"/>
        <end position="487"/>
    </location>
</feature>
<feature type="transmembrane region" description="Helical" evidence="7">
    <location>
        <begin position="366"/>
        <end position="386"/>
    </location>
</feature>
<feature type="transmembrane region" description="Helical" evidence="7">
    <location>
        <begin position="436"/>
        <end position="459"/>
    </location>
</feature>
<evidence type="ECO:0000256" key="6">
    <source>
        <dbReference type="ARBA" id="ARBA00023136"/>
    </source>
</evidence>
<evidence type="ECO:0000313" key="9">
    <source>
        <dbReference type="EMBL" id="TXG52725.1"/>
    </source>
</evidence>
<dbReference type="GO" id="GO:0016020">
    <property type="term" value="C:membrane"/>
    <property type="evidence" value="ECO:0007669"/>
    <property type="project" value="UniProtKB-SubCell"/>
</dbReference>
<dbReference type="CDD" id="cd13132">
    <property type="entry name" value="MATE_eukaryotic"/>
    <property type="match status" value="1"/>
</dbReference>
<keyword evidence="6 7" id="KW-0472">Membrane</keyword>
<keyword evidence="4 7" id="KW-0812">Transmembrane</keyword>
<evidence type="ECO:0000256" key="4">
    <source>
        <dbReference type="ARBA" id="ARBA00022692"/>
    </source>
</evidence>
<comment type="caution">
    <text evidence="9">The sequence shown here is derived from an EMBL/GenBank/DDBJ whole genome shotgun (WGS) entry which is preliminary data.</text>
</comment>
<feature type="region of interest" description="Disordered" evidence="8">
    <location>
        <begin position="500"/>
        <end position="522"/>
    </location>
</feature>
<dbReference type="AlphaFoldDB" id="A0A5C7H832"/>
<dbReference type="Pfam" id="PF01554">
    <property type="entry name" value="MatE"/>
    <property type="match status" value="2"/>
</dbReference>
<feature type="transmembrane region" description="Helical" evidence="7">
    <location>
        <begin position="406"/>
        <end position="429"/>
    </location>
</feature>
<dbReference type="OrthoDB" id="2126698at2759"/>
<evidence type="ECO:0000256" key="8">
    <source>
        <dbReference type="SAM" id="MobiDB-lite"/>
    </source>
</evidence>
<accession>A0A5C7H832</accession>